<sequence length="362" mass="39856">MQLLSQIRSNTMRSPSLLSQCLAGLLSHDRTAAHCVNVVPEKEPHLSSPAVEIVPSKNVHPYKYAGENIELHGMNIFKGKISVVDIVGLSKSDIVTSKGEGPLKCWESSIDLVNVLKDEIRDGLLTFRSKRVLELGCGYGLPGIFACLKGASTVHFQDPSAETVRCKTIPNVLANLEQAQDKPNHHQGSPLTPSQHQLSQDIHFYAGEWEELHTVLSIIQEDDVDASSGIGLGFCEDDLLDGDNSQDGNNICHETSSRRSRKLSSSRAWERGNGTSTGDGGYDIVLVNEIPYSANSLQNLYSLIKKCLRPPYGVLYLAARKNYIGSSSAVRQLRALVDEEGTFGVHLVSEPPEREIWKFFFK</sequence>
<name>A0ABC9FEJ3_9POAL</name>
<protein>
    <recommendedName>
        <fullName evidence="3">Histidine protein methyltransferase 1 homolog</fullName>
    </recommendedName>
</protein>
<accession>A0ABC9FEJ3</accession>
<proteinExistence type="predicted"/>
<dbReference type="InterPro" id="IPR019410">
    <property type="entry name" value="Methyltransf_16"/>
</dbReference>
<dbReference type="AlphaFoldDB" id="A0ABC9FEJ3"/>
<dbReference type="Gene3D" id="3.40.50.150">
    <property type="entry name" value="Vaccinia Virus protein VP39"/>
    <property type="match status" value="1"/>
</dbReference>
<reference evidence="2" key="1">
    <citation type="submission" date="2024-06" db="EMBL/GenBank/DDBJ databases">
        <authorList>
            <person name="Ryan C."/>
        </authorList>
    </citation>
    <scope>NUCLEOTIDE SEQUENCE [LARGE SCALE GENOMIC DNA]</scope>
</reference>
<evidence type="ECO:0008006" key="3">
    <source>
        <dbReference type="Google" id="ProtNLM"/>
    </source>
</evidence>
<evidence type="ECO:0000313" key="1">
    <source>
        <dbReference type="EMBL" id="CAL5073359.1"/>
    </source>
</evidence>
<organism evidence="1 2">
    <name type="scientific">Urochloa decumbens</name>
    <dbReference type="NCBI Taxonomy" id="240449"/>
    <lineage>
        <taxon>Eukaryota</taxon>
        <taxon>Viridiplantae</taxon>
        <taxon>Streptophyta</taxon>
        <taxon>Embryophyta</taxon>
        <taxon>Tracheophyta</taxon>
        <taxon>Spermatophyta</taxon>
        <taxon>Magnoliopsida</taxon>
        <taxon>Liliopsida</taxon>
        <taxon>Poales</taxon>
        <taxon>Poaceae</taxon>
        <taxon>PACMAD clade</taxon>
        <taxon>Panicoideae</taxon>
        <taxon>Panicodae</taxon>
        <taxon>Paniceae</taxon>
        <taxon>Melinidinae</taxon>
        <taxon>Urochloa</taxon>
    </lineage>
</organism>
<dbReference type="PANTHER" id="PTHR14614">
    <property type="entry name" value="HEPATOCELLULAR CARCINOMA-ASSOCIATED ANTIGEN"/>
    <property type="match status" value="1"/>
</dbReference>
<gene>
    <name evidence="1" type="ORF">URODEC1_LOCUS104560</name>
</gene>
<evidence type="ECO:0000313" key="2">
    <source>
        <dbReference type="Proteomes" id="UP001497457"/>
    </source>
</evidence>
<dbReference type="Proteomes" id="UP001497457">
    <property type="component" value="Chromosome 6rd"/>
</dbReference>
<keyword evidence="2" id="KW-1185">Reference proteome</keyword>
<dbReference type="InterPro" id="IPR029063">
    <property type="entry name" value="SAM-dependent_MTases_sf"/>
</dbReference>
<reference evidence="1 2" key="2">
    <citation type="submission" date="2024-10" db="EMBL/GenBank/DDBJ databases">
        <authorList>
            <person name="Ryan C."/>
        </authorList>
    </citation>
    <scope>NUCLEOTIDE SEQUENCE [LARGE SCALE GENOMIC DNA]</scope>
</reference>
<dbReference type="EMBL" id="OZ075116">
    <property type="protein sequence ID" value="CAL5073359.1"/>
    <property type="molecule type" value="Genomic_DNA"/>
</dbReference>
<dbReference type="SUPFAM" id="SSF53335">
    <property type="entry name" value="S-adenosyl-L-methionine-dependent methyltransferases"/>
    <property type="match status" value="1"/>
</dbReference>
<dbReference type="PANTHER" id="PTHR14614:SF160">
    <property type="entry name" value="METHYLTRANSFERASE SMALL DOMAIN-CONTAINING PROTEIN"/>
    <property type="match status" value="1"/>
</dbReference>